<dbReference type="RefSeq" id="WP_065270168.1">
    <property type="nucleotide sequence ID" value="NZ_CP015124.1"/>
</dbReference>
<dbReference type="PATRIC" id="fig|60890.4.peg.36"/>
<reference evidence="2 4" key="1">
    <citation type="submission" date="2016-04" db="EMBL/GenBank/DDBJ databases">
        <authorList>
            <person name="Evans L.H."/>
            <person name="Alamgir A."/>
            <person name="Owens N."/>
            <person name="Weber N.D."/>
            <person name="Virtaneva K."/>
            <person name="Barbian K."/>
            <person name="Babar A."/>
            <person name="Rosenke K."/>
        </authorList>
    </citation>
    <scope>NUCLEOTIDE SEQUENCE [LARGE SCALE GENOMIC DNA]</scope>
    <source>
        <strain evidence="2 4">JL2886</strain>
    </source>
</reference>
<dbReference type="Pfam" id="PF02643">
    <property type="entry name" value="DUF192"/>
    <property type="match status" value="1"/>
</dbReference>
<name>A0A1B0ZLF2_9RHOB</name>
<gene>
    <name evidence="2" type="ORF">JL2886_00038</name>
    <name evidence="3" type="ORF">PXK24_02600</name>
</gene>
<feature type="signal peptide" evidence="1">
    <location>
        <begin position="1"/>
        <end position="26"/>
    </location>
</feature>
<reference evidence="3 5" key="2">
    <citation type="submission" date="2023-02" db="EMBL/GenBank/DDBJ databases">
        <title>Population genomics of bacteria associated with diatom.</title>
        <authorList>
            <person name="Xie J."/>
            <person name="Wang H."/>
        </authorList>
    </citation>
    <scope>NUCLEOTIDE SEQUENCE [LARGE SCALE GENOMIC DNA]</scope>
    <source>
        <strain evidence="3 5">PT47_8</strain>
    </source>
</reference>
<feature type="chain" id="PRO_5044369921" evidence="1">
    <location>
        <begin position="27"/>
        <end position="162"/>
    </location>
</feature>
<protein>
    <submittedName>
        <fullName evidence="3">DUF192 domain-containing protein</fullName>
    </submittedName>
</protein>
<dbReference type="Proteomes" id="UP001218364">
    <property type="component" value="Unassembled WGS sequence"/>
</dbReference>
<evidence type="ECO:0000313" key="2">
    <source>
        <dbReference type="EMBL" id="ANP34976.1"/>
    </source>
</evidence>
<sequence length="162" mass="17560">MSVRASGIVRWGAAIILCLGAGIAQAQETCAPDRVDLRGDWGQASFSVEIADTVDSRSMGLMHREDLPRGAGMLFVYEHPQRAAFWMKNTLIPLDIIFLDETGVVTSVHSNAIPHDLTPIPGGDRVFAVLEINGGLARRYGIGPGTQMRHEVFSSNASVWPC</sequence>
<dbReference type="OrthoDB" id="9808290at2"/>
<dbReference type="AlphaFoldDB" id="A0A1B0ZLF2"/>
<dbReference type="Gene3D" id="2.60.120.1140">
    <property type="entry name" value="Protein of unknown function DUF192"/>
    <property type="match status" value="1"/>
</dbReference>
<evidence type="ECO:0000313" key="5">
    <source>
        <dbReference type="Proteomes" id="UP001218364"/>
    </source>
</evidence>
<dbReference type="InterPro" id="IPR038695">
    <property type="entry name" value="Saro_0823-like_sf"/>
</dbReference>
<dbReference type="EMBL" id="CP015124">
    <property type="protein sequence ID" value="ANP34976.1"/>
    <property type="molecule type" value="Genomic_DNA"/>
</dbReference>
<accession>A0A1B0ZLF2</accession>
<proteinExistence type="predicted"/>
<organism evidence="2 4">
    <name type="scientific">Phaeobacter gallaeciensis</name>
    <dbReference type="NCBI Taxonomy" id="60890"/>
    <lineage>
        <taxon>Bacteria</taxon>
        <taxon>Pseudomonadati</taxon>
        <taxon>Pseudomonadota</taxon>
        <taxon>Alphaproteobacteria</taxon>
        <taxon>Rhodobacterales</taxon>
        <taxon>Roseobacteraceae</taxon>
        <taxon>Phaeobacter</taxon>
    </lineage>
</organism>
<evidence type="ECO:0000256" key="1">
    <source>
        <dbReference type="SAM" id="SignalP"/>
    </source>
</evidence>
<dbReference type="Proteomes" id="UP000092565">
    <property type="component" value="Chromosome"/>
</dbReference>
<dbReference type="EMBL" id="JARCJK010000001">
    <property type="protein sequence ID" value="MDE4164566.1"/>
    <property type="molecule type" value="Genomic_DNA"/>
</dbReference>
<evidence type="ECO:0000313" key="4">
    <source>
        <dbReference type="Proteomes" id="UP000092565"/>
    </source>
</evidence>
<dbReference type="PANTHER" id="PTHR37953">
    <property type="entry name" value="UPF0127 PROTEIN MJ1496"/>
    <property type="match status" value="1"/>
</dbReference>
<dbReference type="PANTHER" id="PTHR37953:SF1">
    <property type="entry name" value="UPF0127 PROTEIN MJ1496"/>
    <property type="match status" value="1"/>
</dbReference>
<dbReference type="InterPro" id="IPR003795">
    <property type="entry name" value="DUF192"/>
</dbReference>
<evidence type="ECO:0000313" key="3">
    <source>
        <dbReference type="EMBL" id="MDE4164566.1"/>
    </source>
</evidence>
<keyword evidence="1" id="KW-0732">Signal</keyword>
<keyword evidence="4" id="KW-1185">Reference proteome</keyword>